<sequence length="368" mass="41292">MTGLCCRETGGAGLFEIMVGRAKKCLWGIWLCSGLALCVWNAESAGGGADMAASKDACFIKTFRAKIVPERLRSFVMPADGVVSNWIPADGRVQKDTIIATVNEDEIELERKELEVKILKDRIAKEEELSKLEKQLEEIEFYSSLSREERQYASKRAEGGERAIRALKDKIELSKRELSLVEDKPRLDFRKKEEKYILRMPFDGKLQYQFSIPPDNSVALYMDAASPIATVCDDSSYYLTISISDPDLTNLPPESLSLSVPLGDGSALKGVFAFKRVEKNVSGGGELLAYFFRLPRQEHARAHSMLGSNCTARLYYMPQGEVFHLNKVRLASLPEGKKCSSWQELLEKVHPDLELVVNGETELIVRKK</sequence>
<gene>
    <name evidence="2" type="ordered locus">Amuc_0359</name>
</gene>
<name>B2UMZ2_AKKM8</name>
<keyword evidence="3" id="KW-1185">Reference proteome</keyword>
<proteinExistence type="predicted"/>
<dbReference type="KEGG" id="amu:Amuc_0359"/>
<protein>
    <recommendedName>
        <fullName evidence="4">HlyD family efflux transporter periplasmic adaptor subunit</fullName>
    </recommendedName>
</protein>
<feature type="coiled-coil region" evidence="1">
    <location>
        <begin position="102"/>
        <end position="184"/>
    </location>
</feature>
<dbReference type="PaxDb" id="349741-Amuc_0359"/>
<dbReference type="Proteomes" id="UP000001031">
    <property type="component" value="Chromosome"/>
</dbReference>
<dbReference type="BioCyc" id="AMUC349741:G1GBX-401-MONOMER"/>
<dbReference type="AlphaFoldDB" id="B2UMZ2"/>
<dbReference type="HOGENOM" id="CLU_751502_0_0_0"/>
<dbReference type="STRING" id="349741.Amuc_0359"/>
<dbReference type="EMBL" id="CP001071">
    <property type="protein sequence ID" value="ACD04198.1"/>
    <property type="molecule type" value="Genomic_DNA"/>
</dbReference>
<keyword evidence="1" id="KW-0175">Coiled coil</keyword>
<evidence type="ECO:0008006" key="4">
    <source>
        <dbReference type="Google" id="ProtNLM"/>
    </source>
</evidence>
<accession>B2UMZ2</accession>
<evidence type="ECO:0000256" key="1">
    <source>
        <dbReference type="SAM" id="Coils"/>
    </source>
</evidence>
<reference evidence="3" key="1">
    <citation type="journal article" date="2011" name="PLoS ONE">
        <title>The genome of Akkermansia muciniphila, a dedicated intestinal mucin degrader, and its use in exploring intestinal metagenomes.</title>
        <authorList>
            <person name="van Passel M.W."/>
            <person name="Kant R."/>
            <person name="Zoetendal E.G."/>
            <person name="Plugge C.M."/>
            <person name="Derrien M."/>
            <person name="Malfatti S.A."/>
            <person name="Chain P.S."/>
            <person name="Woyke T."/>
            <person name="Palva A."/>
            <person name="de Vos W.M."/>
            <person name="Smidt H."/>
        </authorList>
    </citation>
    <scope>NUCLEOTIDE SEQUENCE [LARGE SCALE GENOMIC DNA]</scope>
    <source>
        <strain evidence="3">ATCC BAA-835 / DSM 22959 / JCM 33894 / BCRC 81048 / CCUG 64013 / CIP 107961 / Muc</strain>
    </source>
</reference>
<organism evidence="2 3">
    <name type="scientific">Akkermansia muciniphila (strain ATCC BAA-835 / DSM 22959 / JCM 33894 / BCRC 81048 / CCUG 64013 / CIP 107961 / Muc)</name>
    <dbReference type="NCBI Taxonomy" id="349741"/>
    <lineage>
        <taxon>Bacteria</taxon>
        <taxon>Pseudomonadati</taxon>
        <taxon>Verrucomicrobiota</taxon>
        <taxon>Verrucomicrobiia</taxon>
        <taxon>Verrucomicrobiales</taxon>
        <taxon>Akkermansiaceae</taxon>
        <taxon>Akkermansia</taxon>
    </lineage>
</organism>
<evidence type="ECO:0000313" key="3">
    <source>
        <dbReference type="Proteomes" id="UP000001031"/>
    </source>
</evidence>
<evidence type="ECO:0000313" key="2">
    <source>
        <dbReference type="EMBL" id="ACD04198.1"/>
    </source>
</evidence>